<dbReference type="InterPro" id="IPR016156">
    <property type="entry name" value="FAD/NAD-linked_Rdtase_dimer_sf"/>
</dbReference>
<dbReference type="Proteomes" id="UP000221918">
    <property type="component" value="Unassembled WGS sequence"/>
</dbReference>
<dbReference type="InterPro" id="IPR017758">
    <property type="entry name" value="CoA_disulphide_reductase"/>
</dbReference>
<dbReference type="Pfam" id="PF07992">
    <property type="entry name" value="Pyr_redox_2"/>
    <property type="match status" value="1"/>
</dbReference>
<dbReference type="InterPro" id="IPR001763">
    <property type="entry name" value="Rhodanese-like_dom"/>
</dbReference>
<dbReference type="PANTHER" id="PTHR43429">
    <property type="entry name" value="PYRIDINE NUCLEOTIDE-DISULFIDE OXIDOREDUCTASE DOMAIN-CONTAINING"/>
    <property type="match status" value="1"/>
</dbReference>
<proteinExistence type="inferred from homology"/>
<dbReference type="GO" id="GO:0016491">
    <property type="term" value="F:oxidoreductase activity"/>
    <property type="evidence" value="ECO:0007669"/>
    <property type="project" value="UniProtKB-KW"/>
</dbReference>
<dbReference type="Gene3D" id="3.50.50.60">
    <property type="entry name" value="FAD/NAD(P)-binding domain"/>
    <property type="match status" value="2"/>
</dbReference>
<dbReference type="AlphaFoldDB" id="A0ABD6T6Q4"/>
<feature type="domain" description="Rhodanese" evidence="8">
    <location>
        <begin position="466"/>
        <end position="564"/>
    </location>
</feature>
<dbReference type="InterPro" id="IPR036873">
    <property type="entry name" value="Rhodanese-like_dom_sf"/>
</dbReference>
<accession>A0ABD6T6Q4</accession>
<evidence type="ECO:0000256" key="4">
    <source>
        <dbReference type="ARBA" id="ARBA00022827"/>
    </source>
</evidence>
<dbReference type="EMBL" id="NUTL01000048">
    <property type="protein sequence ID" value="PHE97179.1"/>
    <property type="molecule type" value="Genomic_DNA"/>
</dbReference>
<dbReference type="InterPro" id="IPR050260">
    <property type="entry name" value="FAD-bd_OxRdtase"/>
</dbReference>
<dbReference type="Pfam" id="PF00581">
    <property type="entry name" value="Rhodanese"/>
    <property type="match status" value="1"/>
</dbReference>
<evidence type="ECO:0000259" key="8">
    <source>
        <dbReference type="PROSITE" id="PS50206"/>
    </source>
</evidence>
<dbReference type="SMART" id="SM00450">
    <property type="entry name" value="RHOD"/>
    <property type="match status" value="1"/>
</dbReference>
<dbReference type="InterPro" id="IPR004099">
    <property type="entry name" value="Pyr_nucl-diS_OxRdtase_dimer"/>
</dbReference>
<keyword evidence="4" id="KW-0274">FAD</keyword>
<keyword evidence="5" id="KW-0521">NADP</keyword>
<dbReference type="SUPFAM" id="SSF51905">
    <property type="entry name" value="FAD/NAD(P)-binding domain"/>
    <property type="match status" value="1"/>
</dbReference>
<sequence>MSKKIVVVGGVAGGASVAARLRRLSEEDEIIMFERGEYISFANCGLPYYIGGVIQERQRLLVQTVEKMSKRFHLDIRVLSEVIKINKEEKTIVVKNVMTNETYEESYDILILSPGSKPIVPPIPGIETVKTLFTLRNVPDTDRIKAYIDEKKPRHATVIGGGFIGVEMAENLREKGIDVTLVEMANQVMPPIDYEMAAYVHEHMKKHGVQLILEDGVDTFEEGGAVVRLKSGSKINTDMVILSIGVQPESSLAKEAGLELGVRGTIKVNEKLQTSDSSIYAIGDAIEVKDFVTETETMIPLAWPANRQGRLLADIIHGHTESVYKGTMGTSIAKVFELTVASTGVNEKVLQSLNIPYEVVHVQANSHAGYYPNAYPILLKLLFNKESGEIYGAQAVGRDGVDKQIDVIATAMKAKLKVMDLPDLELAYAPPYSSAKDPVNMVGYVASNMIEGLVDTVQWHEINHIAQKGGYLIDVREPNELKQGMIKGSVNIPLDELRERLDEIPVNELRERLDEIPVNEEIYITCQLGMRGYVAARMLMEKGYKVKNVDGGFKLYATALPNCIVY</sequence>
<evidence type="ECO:0000313" key="9">
    <source>
        <dbReference type="EMBL" id="PHE97179.1"/>
    </source>
</evidence>
<dbReference type="InterPro" id="IPR036188">
    <property type="entry name" value="FAD/NAD-bd_sf"/>
</dbReference>
<keyword evidence="3" id="KW-0285">Flavoprotein</keyword>
<comment type="cofactor">
    <cofactor evidence="1">
        <name>FAD</name>
        <dbReference type="ChEBI" id="CHEBI:57692"/>
    </cofactor>
</comment>
<dbReference type="Pfam" id="PF02852">
    <property type="entry name" value="Pyr_redox_dim"/>
    <property type="match status" value="1"/>
</dbReference>
<dbReference type="Gene3D" id="3.40.250.10">
    <property type="entry name" value="Rhodanese-like domain"/>
    <property type="match status" value="1"/>
</dbReference>
<dbReference type="NCBIfam" id="NF010037">
    <property type="entry name" value="PRK13512.1"/>
    <property type="match status" value="1"/>
</dbReference>
<evidence type="ECO:0000256" key="7">
    <source>
        <dbReference type="ARBA" id="ARBA00023284"/>
    </source>
</evidence>
<gene>
    <name evidence="9" type="primary">cdr</name>
    <name evidence="9" type="ORF">COF81_12550</name>
</gene>
<dbReference type="RefSeq" id="WP_098803102.1">
    <property type="nucleotide sequence ID" value="NZ_NUTL01000048.1"/>
</dbReference>
<dbReference type="PROSITE" id="PS50206">
    <property type="entry name" value="RHODANESE_3"/>
    <property type="match status" value="1"/>
</dbReference>
<dbReference type="PANTHER" id="PTHR43429:SF1">
    <property type="entry name" value="NAD(P)H SULFUR OXIDOREDUCTASE (COA-DEPENDENT)"/>
    <property type="match status" value="1"/>
</dbReference>
<evidence type="ECO:0000256" key="6">
    <source>
        <dbReference type="ARBA" id="ARBA00023002"/>
    </source>
</evidence>
<dbReference type="SUPFAM" id="SSF52821">
    <property type="entry name" value="Rhodanese/Cell cycle control phosphatase"/>
    <property type="match status" value="1"/>
</dbReference>
<dbReference type="SUPFAM" id="SSF55424">
    <property type="entry name" value="FAD/NAD-linked reductases, dimerisation (C-terminal) domain"/>
    <property type="match status" value="1"/>
</dbReference>
<evidence type="ECO:0000256" key="2">
    <source>
        <dbReference type="ARBA" id="ARBA00009130"/>
    </source>
</evidence>
<keyword evidence="6" id="KW-0560">Oxidoreductase</keyword>
<name>A0ABD6T6Q4_9BACI</name>
<organism evidence="9 10">
    <name type="scientific">Bacillus pseudomycoides</name>
    <dbReference type="NCBI Taxonomy" id="64104"/>
    <lineage>
        <taxon>Bacteria</taxon>
        <taxon>Bacillati</taxon>
        <taxon>Bacillota</taxon>
        <taxon>Bacilli</taxon>
        <taxon>Bacillales</taxon>
        <taxon>Bacillaceae</taxon>
        <taxon>Bacillus</taxon>
        <taxon>Bacillus cereus group</taxon>
    </lineage>
</organism>
<protein>
    <submittedName>
        <fullName evidence="9">CoA-disulfide reductase</fullName>
    </submittedName>
</protein>
<dbReference type="PRINTS" id="PR00368">
    <property type="entry name" value="FADPNR"/>
</dbReference>
<evidence type="ECO:0000256" key="5">
    <source>
        <dbReference type="ARBA" id="ARBA00022857"/>
    </source>
</evidence>
<dbReference type="CDD" id="cd01524">
    <property type="entry name" value="RHOD_Pyr_redox"/>
    <property type="match status" value="1"/>
</dbReference>
<comment type="similarity">
    <text evidence="2">Belongs to the class-III pyridine nucleotide-disulfide oxidoreductase family.</text>
</comment>
<keyword evidence="7" id="KW-0676">Redox-active center</keyword>
<dbReference type="NCBIfam" id="TIGR03385">
    <property type="entry name" value="CoA_CoA_reduc"/>
    <property type="match status" value="1"/>
</dbReference>
<evidence type="ECO:0000313" key="10">
    <source>
        <dbReference type="Proteomes" id="UP000221918"/>
    </source>
</evidence>
<evidence type="ECO:0000256" key="3">
    <source>
        <dbReference type="ARBA" id="ARBA00022630"/>
    </source>
</evidence>
<dbReference type="InterPro" id="IPR023753">
    <property type="entry name" value="FAD/NAD-binding_dom"/>
</dbReference>
<reference evidence="9 10" key="1">
    <citation type="submission" date="2017-09" db="EMBL/GenBank/DDBJ databases">
        <title>Large-scale bioinformatics analysis of Bacillus genomes uncovers conserved roles of natural products in bacterial physiology.</title>
        <authorList>
            <consortium name="Agbiome Team Llc"/>
            <person name="Bleich R.M."/>
            <person name="Grubbs K.J."/>
            <person name="Santa Maria K.C."/>
            <person name="Allen S.E."/>
            <person name="Farag S."/>
            <person name="Shank E.A."/>
            <person name="Bowers A."/>
        </authorList>
    </citation>
    <scope>NUCLEOTIDE SEQUENCE [LARGE SCALE GENOMIC DNA]</scope>
    <source>
        <strain evidence="9 10">AFS037265</strain>
    </source>
</reference>
<comment type="caution">
    <text evidence="9">The sequence shown here is derived from an EMBL/GenBank/DDBJ whole genome shotgun (WGS) entry which is preliminary data.</text>
</comment>
<dbReference type="PRINTS" id="PR00411">
    <property type="entry name" value="PNDRDTASEI"/>
</dbReference>
<evidence type="ECO:0000256" key="1">
    <source>
        <dbReference type="ARBA" id="ARBA00001974"/>
    </source>
</evidence>